<dbReference type="Pfam" id="PF03279">
    <property type="entry name" value="Lip_A_acyltrans"/>
    <property type="match status" value="1"/>
</dbReference>
<keyword evidence="2" id="KW-1003">Cell membrane</keyword>
<keyword evidence="5" id="KW-0472">Membrane</keyword>
<gene>
    <name evidence="7" type="primary">waaM</name>
    <name evidence="7" type="ORF">DAMNIGENAA_00710</name>
</gene>
<dbReference type="GO" id="GO:0005886">
    <property type="term" value="C:plasma membrane"/>
    <property type="evidence" value="ECO:0007669"/>
    <property type="project" value="UniProtKB-SubCell"/>
</dbReference>
<dbReference type="PIRSF" id="PIRSF026649">
    <property type="entry name" value="MsbB"/>
    <property type="match status" value="1"/>
</dbReference>
<evidence type="ECO:0000256" key="2">
    <source>
        <dbReference type="ARBA" id="ARBA00022475"/>
    </source>
</evidence>
<evidence type="ECO:0000256" key="5">
    <source>
        <dbReference type="ARBA" id="ARBA00023136"/>
    </source>
</evidence>
<evidence type="ECO:0000256" key="1">
    <source>
        <dbReference type="ARBA" id="ARBA00004533"/>
    </source>
</evidence>
<dbReference type="EMBL" id="BSDR01000001">
    <property type="protein sequence ID" value="GLI32638.1"/>
    <property type="molecule type" value="Genomic_DNA"/>
</dbReference>
<comment type="caution">
    <text evidence="7">The sequence shown here is derived from an EMBL/GenBank/DDBJ whole genome shotgun (WGS) entry which is preliminary data.</text>
</comment>
<evidence type="ECO:0000256" key="4">
    <source>
        <dbReference type="ARBA" id="ARBA00022679"/>
    </source>
</evidence>
<protein>
    <submittedName>
        <fullName evidence="7">Lipid A biosynthesis acyltransferase</fullName>
    </submittedName>
</protein>
<evidence type="ECO:0000256" key="6">
    <source>
        <dbReference type="ARBA" id="ARBA00023315"/>
    </source>
</evidence>
<accession>A0A9W6CZQ5</accession>
<dbReference type="AlphaFoldDB" id="A0A9W6CZQ5"/>
<dbReference type="RefSeq" id="WP_281791692.1">
    <property type="nucleotide sequence ID" value="NZ_BSDR01000001.1"/>
</dbReference>
<dbReference type="Proteomes" id="UP001144372">
    <property type="component" value="Unassembled WGS sequence"/>
</dbReference>
<evidence type="ECO:0000313" key="7">
    <source>
        <dbReference type="EMBL" id="GLI32638.1"/>
    </source>
</evidence>
<keyword evidence="3" id="KW-0997">Cell inner membrane</keyword>
<evidence type="ECO:0000313" key="8">
    <source>
        <dbReference type="Proteomes" id="UP001144372"/>
    </source>
</evidence>
<dbReference type="CDD" id="cd07984">
    <property type="entry name" value="LPLAT_LABLAT-like"/>
    <property type="match status" value="1"/>
</dbReference>
<dbReference type="PANTHER" id="PTHR30606:SF10">
    <property type="entry name" value="PHOSPHATIDYLINOSITOL MANNOSIDE ACYLTRANSFERASE"/>
    <property type="match status" value="1"/>
</dbReference>
<dbReference type="InterPro" id="IPR004960">
    <property type="entry name" value="LipA_acyltrans"/>
</dbReference>
<sequence length="301" mass="35693">MKEKVVFLEHFIGLLLDKMAKMPRETNRRIASMLGWIWYRIDKRHRKIALENLNLAFGNELDASQRQKICRNVFDHLARVILELPYVRKLNHENLDRFATFRGAENLYAALQKGKGLLVITSHFGNWEMMSLAFSLRYLPFNIIVRPLDNPFMNRLIDRMRCRTGNRTIHKRGSIRQVLQLLRQGEIVALLGDQNTDWYDGVFVPFFNQSACTNKAMAVLALRTGIPVIPVYNVRRPDGRYEMIIEPEVPLLRTGDTTIDIEENTAKFNQVIERYVRRNPEQWFWIHRRWKTRPYQPWPKQ</sequence>
<dbReference type="GO" id="GO:0009247">
    <property type="term" value="P:glycolipid biosynthetic process"/>
    <property type="evidence" value="ECO:0007669"/>
    <property type="project" value="UniProtKB-ARBA"/>
</dbReference>
<name>A0A9W6CZQ5_9BACT</name>
<organism evidence="7 8">
    <name type="scientific">Desulforhabdus amnigena</name>
    <dbReference type="NCBI Taxonomy" id="40218"/>
    <lineage>
        <taxon>Bacteria</taxon>
        <taxon>Pseudomonadati</taxon>
        <taxon>Thermodesulfobacteriota</taxon>
        <taxon>Syntrophobacteria</taxon>
        <taxon>Syntrophobacterales</taxon>
        <taxon>Syntrophobacteraceae</taxon>
        <taxon>Desulforhabdus</taxon>
    </lineage>
</organism>
<keyword evidence="6 7" id="KW-0012">Acyltransferase</keyword>
<evidence type="ECO:0000256" key="3">
    <source>
        <dbReference type="ARBA" id="ARBA00022519"/>
    </source>
</evidence>
<reference evidence="7" key="1">
    <citation type="submission" date="2022-12" db="EMBL/GenBank/DDBJ databases">
        <title>Reference genome sequencing for broad-spectrum identification of bacterial and archaeal isolates by mass spectrometry.</title>
        <authorList>
            <person name="Sekiguchi Y."/>
            <person name="Tourlousse D.M."/>
        </authorList>
    </citation>
    <scope>NUCLEOTIDE SEQUENCE</scope>
    <source>
        <strain evidence="7">ASRB1</strain>
    </source>
</reference>
<keyword evidence="4" id="KW-0808">Transferase</keyword>
<proteinExistence type="predicted"/>
<comment type="subcellular location">
    <subcellularLocation>
        <location evidence="1">Cell inner membrane</location>
    </subcellularLocation>
</comment>
<dbReference type="GO" id="GO:0016746">
    <property type="term" value="F:acyltransferase activity"/>
    <property type="evidence" value="ECO:0007669"/>
    <property type="project" value="UniProtKB-KW"/>
</dbReference>
<dbReference type="PANTHER" id="PTHR30606">
    <property type="entry name" value="LIPID A BIOSYNTHESIS LAUROYL ACYLTRANSFERASE"/>
    <property type="match status" value="1"/>
</dbReference>
<keyword evidence="8" id="KW-1185">Reference proteome</keyword>